<keyword evidence="6" id="KW-1185">Reference proteome</keyword>
<reference evidence="5 6" key="1">
    <citation type="submission" date="2016-10" db="EMBL/GenBank/DDBJ databases">
        <authorList>
            <person name="Varghese N."/>
            <person name="Submissions S."/>
        </authorList>
    </citation>
    <scope>NUCLEOTIDE SEQUENCE [LARGE SCALE GENOMIC DNA]</scope>
    <source>
        <strain evidence="5 6">DSM 16525</strain>
    </source>
</reference>
<evidence type="ECO:0000256" key="1">
    <source>
        <dbReference type="ARBA" id="ARBA00022679"/>
    </source>
</evidence>
<dbReference type="Proteomes" id="UP000183760">
    <property type="component" value="Unassembled WGS sequence"/>
</dbReference>
<dbReference type="InterPro" id="IPR000182">
    <property type="entry name" value="GNAT_dom"/>
</dbReference>
<dbReference type="EMBL" id="FOIB01000009">
    <property type="protein sequence ID" value="SEU32718.1"/>
    <property type="molecule type" value="Genomic_DNA"/>
</dbReference>
<dbReference type="PROSITE" id="PS51186">
    <property type="entry name" value="GNAT"/>
    <property type="match status" value="1"/>
</dbReference>
<dbReference type="Gene3D" id="3.40.630.30">
    <property type="match status" value="1"/>
</dbReference>
<organism evidence="4 7">
    <name type="scientific">Myxococcus fulvus</name>
    <dbReference type="NCBI Taxonomy" id="33"/>
    <lineage>
        <taxon>Bacteria</taxon>
        <taxon>Pseudomonadati</taxon>
        <taxon>Myxococcota</taxon>
        <taxon>Myxococcia</taxon>
        <taxon>Myxococcales</taxon>
        <taxon>Cystobacterineae</taxon>
        <taxon>Myxococcaceae</taxon>
        <taxon>Myxococcus</taxon>
    </lineage>
</organism>
<dbReference type="Proteomes" id="UP000321514">
    <property type="component" value="Unassembled WGS sequence"/>
</dbReference>
<comment type="caution">
    <text evidence="4">The sequence shown here is derived from an EMBL/GenBank/DDBJ whole genome shotgun (WGS) entry which is preliminary data.</text>
</comment>
<dbReference type="InterPro" id="IPR016181">
    <property type="entry name" value="Acyl_CoA_acyltransferase"/>
</dbReference>
<protein>
    <submittedName>
        <fullName evidence="4 5">Acetyltransferase</fullName>
    </submittedName>
</protein>
<dbReference type="Pfam" id="PF00583">
    <property type="entry name" value="Acetyltransf_1"/>
    <property type="match status" value="1"/>
</dbReference>
<evidence type="ECO:0000313" key="5">
    <source>
        <dbReference type="EMBL" id="SEU32718.1"/>
    </source>
</evidence>
<evidence type="ECO:0000256" key="2">
    <source>
        <dbReference type="ARBA" id="ARBA00023315"/>
    </source>
</evidence>
<dbReference type="PANTHER" id="PTHR43072">
    <property type="entry name" value="N-ACETYLTRANSFERASE"/>
    <property type="match status" value="1"/>
</dbReference>
<feature type="domain" description="N-acetyltransferase" evidence="3">
    <location>
        <begin position="16"/>
        <end position="192"/>
    </location>
</feature>
<accession>A0A511T6E5</accession>
<dbReference type="PANTHER" id="PTHR43072:SF51">
    <property type="entry name" value="ABC SUPERFAMILY TRANSPORT PROTEIN"/>
    <property type="match status" value="1"/>
</dbReference>
<dbReference type="GO" id="GO:0016747">
    <property type="term" value="F:acyltransferase activity, transferring groups other than amino-acyl groups"/>
    <property type="evidence" value="ECO:0007669"/>
    <property type="project" value="InterPro"/>
</dbReference>
<proteinExistence type="predicted"/>
<reference evidence="4 7" key="2">
    <citation type="submission" date="2019-07" db="EMBL/GenBank/DDBJ databases">
        <title>Whole genome shotgun sequence of Myxococcus fulvus NBRC 100333.</title>
        <authorList>
            <person name="Hosoyama A."/>
            <person name="Uohara A."/>
            <person name="Ohji S."/>
            <person name="Ichikawa N."/>
        </authorList>
    </citation>
    <scope>NUCLEOTIDE SEQUENCE [LARGE SCALE GENOMIC DNA]</scope>
    <source>
        <strain evidence="4 7">NBRC 100333</strain>
    </source>
</reference>
<dbReference type="AlphaFoldDB" id="A0A511T6E5"/>
<name>A0A511T6E5_MYXFU</name>
<evidence type="ECO:0000313" key="6">
    <source>
        <dbReference type="Proteomes" id="UP000183760"/>
    </source>
</evidence>
<dbReference type="STRING" id="1334629.MFUL124B02_18255"/>
<gene>
    <name evidence="4" type="ORF">MFU01_45540</name>
    <name evidence="5" type="ORF">SAMN05443572_109171</name>
</gene>
<evidence type="ECO:0000313" key="4">
    <source>
        <dbReference type="EMBL" id="GEN09517.1"/>
    </source>
</evidence>
<dbReference type="EMBL" id="BJXR01000034">
    <property type="protein sequence ID" value="GEN09517.1"/>
    <property type="molecule type" value="Genomic_DNA"/>
</dbReference>
<sequence length="196" mass="21471">MRFPPVSLSLKDGRPCLIREATPEDGPALFALERAVVQAREGLVKLPDELPADAAAFTARREAAGLHRQDGTAFPLVATAPGGALLGEASFLRPSYRMLRHGGVLGIGVHPDAQGLGVGRALMHHLLAWLRAHRDTNGDRVHRVELQVRGDNPRAQALYRSFGFVLEGTRRDFLRTEEGAWVDDLLMGLLLHPERP</sequence>
<dbReference type="CDD" id="cd04301">
    <property type="entry name" value="NAT_SF"/>
    <property type="match status" value="1"/>
</dbReference>
<keyword evidence="2" id="KW-0012">Acyltransferase</keyword>
<keyword evidence="1 4" id="KW-0808">Transferase</keyword>
<evidence type="ECO:0000259" key="3">
    <source>
        <dbReference type="PROSITE" id="PS51186"/>
    </source>
</evidence>
<dbReference type="SUPFAM" id="SSF55729">
    <property type="entry name" value="Acyl-CoA N-acyltransferases (Nat)"/>
    <property type="match status" value="1"/>
</dbReference>
<evidence type="ECO:0000313" key="7">
    <source>
        <dbReference type="Proteomes" id="UP000321514"/>
    </source>
</evidence>
<dbReference type="RefSeq" id="WP_052771010.1">
    <property type="nucleotide sequence ID" value="NZ_BJXR01000034.1"/>
</dbReference>